<evidence type="ECO:0000256" key="3">
    <source>
        <dbReference type="ARBA" id="ARBA00006071"/>
    </source>
</evidence>
<feature type="signal peptide" evidence="13">
    <location>
        <begin position="1"/>
        <end position="23"/>
    </location>
</feature>
<dbReference type="Gene3D" id="3.10.50.40">
    <property type="match status" value="1"/>
</dbReference>
<evidence type="ECO:0000313" key="16">
    <source>
        <dbReference type="Proteomes" id="UP000637359"/>
    </source>
</evidence>
<dbReference type="EMBL" id="JACOOL010000004">
    <property type="protein sequence ID" value="MBC5636622.1"/>
    <property type="molecule type" value="Genomic_DNA"/>
</dbReference>
<evidence type="ECO:0000256" key="12">
    <source>
        <dbReference type="SAM" id="Coils"/>
    </source>
</evidence>
<comment type="caution">
    <text evidence="15">The sequence shown here is derived from an EMBL/GenBank/DDBJ whole genome shotgun (WGS) entry which is preliminary data.</text>
</comment>
<keyword evidence="16" id="KW-1185">Reference proteome</keyword>
<dbReference type="PROSITE" id="PS01096">
    <property type="entry name" value="PPIC_PPIASE_1"/>
    <property type="match status" value="1"/>
</dbReference>
<keyword evidence="4 11" id="KW-1003">Cell membrane</keyword>
<proteinExistence type="inferred from homology"/>
<dbReference type="AlphaFoldDB" id="A0A923RJS9"/>
<evidence type="ECO:0000256" key="4">
    <source>
        <dbReference type="ARBA" id="ARBA00022475"/>
    </source>
</evidence>
<evidence type="ECO:0000256" key="6">
    <source>
        <dbReference type="ARBA" id="ARBA00023110"/>
    </source>
</evidence>
<dbReference type="InterPro" id="IPR023059">
    <property type="entry name" value="Foldase_PrsA"/>
</dbReference>
<dbReference type="Pfam" id="PF13616">
    <property type="entry name" value="Rotamase_3"/>
    <property type="match status" value="1"/>
</dbReference>
<comment type="similarity">
    <text evidence="3 11">Belongs to the PrsA family.</text>
</comment>
<evidence type="ECO:0000256" key="1">
    <source>
        <dbReference type="ARBA" id="ARBA00000971"/>
    </source>
</evidence>
<comment type="catalytic activity">
    <reaction evidence="1 11">
        <text>[protein]-peptidylproline (omega=180) = [protein]-peptidylproline (omega=0)</text>
        <dbReference type="Rhea" id="RHEA:16237"/>
        <dbReference type="Rhea" id="RHEA-COMP:10747"/>
        <dbReference type="Rhea" id="RHEA-COMP:10748"/>
        <dbReference type="ChEBI" id="CHEBI:83833"/>
        <dbReference type="ChEBI" id="CHEBI:83834"/>
        <dbReference type="EC" id="5.2.1.8"/>
    </reaction>
</comment>
<dbReference type="InterPro" id="IPR027304">
    <property type="entry name" value="Trigger_fact/SurA_dom_sf"/>
</dbReference>
<comment type="function">
    <text evidence="11">Plays a major role in protein secretion by helping the post-translocational extracellular folding of several secreted proteins.</text>
</comment>
<accession>A0A923RJS9</accession>
<dbReference type="RefSeq" id="WP_186869324.1">
    <property type="nucleotide sequence ID" value="NZ_JACOOL010000004.1"/>
</dbReference>
<dbReference type="PANTHER" id="PTHR47245:SF1">
    <property type="entry name" value="FOLDASE PROTEIN PRSA"/>
    <property type="match status" value="1"/>
</dbReference>
<evidence type="ECO:0000256" key="9">
    <source>
        <dbReference type="ARBA" id="ARBA00023235"/>
    </source>
</evidence>
<evidence type="ECO:0000259" key="14">
    <source>
        <dbReference type="PROSITE" id="PS50198"/>
    </source>
</evidence>
<dbReference type="PANTHER" id="PTHR47245">
    <property type="entry name" value="PEPTIDYLPROLYL ISOMERASE"/>
    <property type="match status" value="1"/>
</dbReference>
<evidence type="ECO:0000256" key="7">
    <source>
        <dbReference type="ARBA" id="ARBA00023136"/>
    </source>
</evidence>
<keyword evidence="9 11" id="KW-0413">Isomerase</keyword>
<keyword evidence="10 11" id="KW-0449">Lipoprotein</keyword>
<gene>
    <name evidence="11" type="primary">prsA</name>
    <name evidence="15" type="ORF">H8S33_07265</name>
</gene>
<evidence type="ECO:0000256" key="11">
    <source>
        <dbReference type="HAMAP-Rule" id="MF_01145"/>
    </source>
</evidence>
<dbReference type="InterPro" id="IPR000297">
    <property type="entry name" value="PPIase_PpiC"/>
</dbReference>
<dbReference type="PROSITE" id="PS50198">
    <property type="entry name" value="PPIC_PPIASE_2"/>
    <property type="match status" value="1"/>
</dbReference>
<evidence type="ECO:0000256" key="10">
    <source>
        <dbReference type="ARBA" id="ARBA00023288"/>
    </source>
</evidence>
<dbReference type="GO" id="GO:0005886">
    <property type="term" value="C:plasma membrane"/>
    <property type="evidence" value="ECO:0007669"/>
    <property type="project" value="UniProtKB-SubCell"/>
</dbReference>
<keyword evidence="5 11" id="KW-0732">Signal</keyword>
<dbReference type="GO" id="GO:0006457">
    <property type="term" value="P:protein folding"/>
    <property type="evidence" value="ECO:0007669"/>
    <property type="project" value="UniProtKB-UniRule"/>
</dbReference>
<name>A0A923RJS9_9BACI</name>
<dbReference type="InterPro" id="IPR046357">
    <property type="entry name" value="PPIase_dom_sf"/>
</dbReference>
<dbReference type="InterPro" id="IPR050245">
    <property type="entry name" value="PrsA_foldase"/>
</dbReference>
<keyword evidence="7 11" id="KW-0472">Membrane</keyword>
<evidence type="ECO:0000256" key="2">
    <source>
        <dbReference type="ARBA" id="ARBA00004193"/>
    </source>
</evidence>
<evidence type="ECO:0000256" key="5">
    <source>
        <dbReference type="ARBA" id="ARBA00022729"/>
    </source>
</evidence>
<sequence length="296" mass="33687">MKKLTIAATITAGVLLLSGCSNDANSEVVVESTVGDITKEDFYNEMKNYIGESALYNMVVIKVLEDKYEVSDEELDNAVQEAKDAQGDMFNMWLTQQGYPDEEAFRDQTYQRLLQEKLMFEDIEFSDEELEDKFNEMKENREIEIRASHILIEKNEDRTAEETEALVAEVQKKLDEGEDFAELAKEYSDDGSAANGGDLGYFTTGRMVKEFEEVAFTLEEGEISGPVESNFGTHFIQVTDVPTFEDKKEDIRRQLALEQIDYNDVQSKLDKLIEDAGVDIKIEEYKDLFTTPEAQG</sequence>
<keyword evidence="12" id="KW-0175">Coiled coil</keyword>
<evidence type="ECO:0000256" key="13">
    <source>
        <dbReference type="SAM" id="SignalP"/>
    </source>
</evidence>
<reference evidence="15" key="1">
    <citation type="submission" date="2020-08" db="EMBL/GenBank/DDBJ databases">
        <title>Genome public.</title>
        <authorList>
            <person name="Liu C."/>
            <person name="Sun Q."/>
        </authorList>
    </citation>
    <scope>NUCLEOTIDE SEQUENCE</scope>
    <source>
        <strain evidence="15">BX22</strain>
    </source>
</reference>
<feature type="chain" id="PRO_5038778405" description="Foldase protein PrsA" evidence="13">
    <location>
        <begin position="24"/>
        <end position="296"/>
    </location>
</feature>
<keyword evidence="6 11" id="KW-0697">Rotamase</keyword>
<dbReference type="HAMAP" id="MF_01145">
    <property type="entry name" value="Foldase_PrsA"/>
    <property type="match status" value="1"/>
</dbReference>
<feature type="coiled-coil region" evidence="12">
    <location>
        <begin position="61"/>
        <end position="88"/>
    </location>
</feature>
<keyword evidence="8 11" id="KW-0564">Palmitate</keyword>
<dbReference type="EC" id="5.2.1.8" evidence="11"/>
<dbReference type="Proteomes" id="UP000637359">
    <property type="component" value="Unassembled WGS sequence"/>
</dbReference>
<feature type="domain" description="PpiC" evidence="14">
    <location>
        <begin position="142"/>
        <end position="240"/>
    </location>
</feature>
<dbReference type="SUPFAM" id="SSF109998">
    <property type="entry name" value="Triger factor/SurA peptide-binding domain-like"/>
    <property type="match status" value="1"/>
</dbReference>
<dbReference type="InterPro" id="IPR023058">
    <property type="entry name" value="PPIase_PpiC_CS"/>
</dbReference>
<organism evidence="15 16">
    <name type="scientific">Ornithinibacillus hominis</name>
    <dbReference type="NCBI Taxonomy" id="2763055"/>
    <lineage>
        <taxon>Bacteria</taxon>
        <taxon>Bacillati</taxon>
        <taxon>Bacillota</taxon>
        <taxon>Bacilli</taxon>
        <taxon>Bacillales</taxon>
        <taxon>Bacillaceae</taxon>
        <taxon>Ornithinibacillus</taxon>
    </lineage>
</organism>
<comment type="subcellular location">
    <subcellularLocation>
        <location evidence="2 11">Cell membrane</location>
        <topology evidence="2 11">Lipid-anchor</topology>
    </subcellularLocation>
</comment>
<dbReference type="PROSITE" id="PS51257">
    <property type="entry name" value="PROKAR_LIPOPROTEIN"/>
    <property type="match status" value="1"/>
</dbReference>
<evidence type="ECO:0000313" key="15">
    <source>
        <dbReference type="EMBL" id="MBC5636622.1"/>
    </source>
</evidence>
<protein>
    <recommendedName>
        <fullName evidence="11">Foldase protein PrsA</fullName>
        <ecNumber evidence="11">5.2.1.8</ecNumber>
    </recommendedName>
</protein>
<evidence type="ECO:0000256" key="8">
    <source>
        <dbReference type="ARBA" id="ARBA00023139"/>
    </source>
</evidence>
<dbReference type="GO" id="GO:0003755">
    <property type="term" value="F:peptidyl-prolyl cis-trans isomerase activity"/>
    <property type="evidence" value="ECO:0007669"/>
    <property type="project" value="UniProtKB-UniRule"/>
</dbReference>
<dbReference type="SUPFAM" id="SSF54534">
    <property type="entry name" value="FKBP-like"/>
    <property type="match status" value="1"/>
</dbReference>